<dbReference type="EMBL" id="FORY01000007">
    <property type="protein sequence ID" value="SFJ64724.1"/>
    <property type="molecule type" value="Genomic_DNA"/>
</dbReference>
<keyword evidence="2" id="KW-0808">Transferase</keyword>
<accession>A0A1I3T0W9</accession>
<name>A0A1I3T0W9_9RHOB</name>
<dbReference type="PANTHER" id="PTHR43685:SF2">
    <property type="entry name" value="GLYCOSYLTRANSFERASE 2-LIKE DOMAIN-CONTAINING PROTEIN"/>
    <property type="match status" value="1"/>
</dbReference>
<dbReference type="CDD" id="cd00761">
    <property type="entry name" value="Glyco_tranf_GTA_type"/>
    <property type="match status" value="1"/>
</dbReference>
<keyword evidence="3" id="KW-1185">Reference proteome</keyword>
<dbReference type="Pfam" id="PF00535">
    <property type="entry name" value="Glycos_transf_2"/>
    <property type="match status" value="1"/>
</dbReference>
<dbReference type="PANTHER" id="PTHR43685">
    <property type="entry name" value="GLYCOSYLTRANSFERASE"/>
    <property type="match status" value="1"/>
</dbReference>
<dbReference type="Proteomes" id="UP000183299">
    <property type="component" value="Unassembled WGS sequence"/>
</dbReference>
<reference evidence="2 3" key="1">
    <citation type="submission" date="2016-10" db="EMBL/GenBank/DDBJ databases">
        <authorList>
            <person name="de Groot N.N."/>
        </authorList>
    </citation>
    <scope>NUCLEOTIDE SEQUENCE [LARGE SCALE GENOMIC DNA]</scope>
    <source>
        <strain evidence="2 3">CGMCC 1.8891</strain>
    </source>
</reference>
<dbReference type="AlphaFoldDB" id="A0A1I3T0W9"/>
<dbReference type="SUPFAM" id="SSF53448">
    <property type="entry name" value="Nucleotide-diphospho-sugar transferases"/>
    <property type="match status" value="1"/>
</dbReference>
<proteinExistence type="predicted"/>
<dbReference type="GO" id="GO:0016740">
    <property type="term" value="F:transferase activity"/>
    <property type="evidence" value="ECO:0007669"/>
    <property type="project" value="UniProtKB-KW"/>
</dbReference>
<dbReference type="OrthoDB" id="5291101at2"/>
<dbReference type="RefSeq" id="WP_066604180.1">
    <property type="nucleotide sequence ID" value="NZ_FORY01000007.1"/>
</dbReference>
<gene>
    <name evidence="2" type="ORF">SAMN04488138_107201</name>
</gene>
<protein>
    <submittedName>
        <fullName evidence="2">Glycosyl transferase family 2</fullName>
    </submittedName>
</protein>
<dbReference type="GeneID" id="98664935"/>
<dbReference type="Gene3D" id="3.90.550.10">
    <property type="entry name" value="Spore Coat Polysaccharide Biosynthesis Protein SpsA, Chain A"/>
    <property type="match status" value="1"/>
</dbReference>
<evidence type="ECO:0000313" key="3">
    <source>
        <dbReference type="Proteomes" id="UP000183299"/>
    </source>
</evidence>
<dbReference type="InterPro" id="IPR029044">
    <property type="entry name" value="Nucleotide-diphossugar_trans"/>
</dbReference>
<evidence type="ECO:0000313" key="2">
    <source>
        <dbReference type="EMBL" id="SFJ64724.1"/>
    </source>
</evidence>
<feature type="domain" description="Glycosyltransferase 2-like" evidence="1">
    <location>
        <begin position="8"/>
        <end position="135"/>
    </location>
</feature>
<evidence type="ECO:0000259" key="1">
    <source>
        <dbReference type="Pfam" id="PF00535"/>
    </source>
</evidence>
<dbReference type="InterPro" id="IPR050834">
    <property type="entry name" value="Glycosyltransf_2"/>
</dbReference>
<organism evidence="2 3">
    <name type="scientific">Celeribacter halophilus</name>
    <dbReference type="NCBI Taxonomy" id="576117"/>
    <lineage>
        <taxon>Bacteria</taxon>
        <taxon>Pseudomonadati</taxon>
        <taxon>Pseudomonadota</taxon>
        <taxon>Alphaproteobacteria</taxon>
        <taxon>Rhodobacterales</taxon>
        <taxon>Roseobacteraceae</taxon>
        <taxon>Celeribacter</taxon>
    </lineage>
</organism>
<sequence>MRQPPLVSVIIPAHNAAEFLARAVHSVQAQSMADWEALIIDDASEDDTRALASQYQTQDPRIHALSHAQNRGAAAARNTGIDAAQGRYIAFLDSDDSWLPDKLAQQLALVRETGAALCYGAFWRDRGARKRLVKPPPRLDRAQLLRGNAIGCLTAMYDRAQLGRRYFPDMALRQDWALWLDILKETGFAVGVTEPVATYHARAGSLSSNKWKALAANWRFYRDVERIGAPKATWLLGESSLRRVLRG</sequence>
<dbReference type="InterPro" id="IPR001173">
    <property type="entry name" value="Glyco_trans_2-like"/>
</dbReference>
<dbReference type="STRING" id="576117.SAMN04488138_107201"/>